<feature type="signal peptide" evidence="1">
    <location>
        <begin position="1"/>
        <end position="17"/>
    </location>
</feature>
<feature type="domain" description="Scytalone dehydratase-like protein Arp1 N-terminal" evidence="3">
    <location>
        <begin position="51"/>
        <end position="172"/>
    </location>
</feature>
<evidence type="ECO:0000313" key="4">
    <source>
        <dbReference type="EMBL" id="KEQ82621.1"/>
    </source>
</evidence>
<dbReference type="AlphaFoldDB" id="A0A074Y6Z6"/>
<dbReference type="Pfam" id="PF01425">
    <property type="entry name" value="Amidase"/>
    <property type="match status" value="1"/>
</dbReference>
<evidence type="ECO:0000313" key="5">
    <source>
        <dbReference type="Proteomes" id="UP000030706"/>
    </source>
</evidence>
<dbReference type="InterPro" id="IPR036928">
    <property type="entry name" value="AS_sf"/>
</dbReference>
<dbReference type="InterPro" id="IPR058329">
    <property type="entry name" value="Arp1_N"/>
</dbReference>
<dbReference type="OrthoDB" id="5423360at2759"/>
<keyword evidence="5" id="KW-1185">Reference proteome</keyword>
<name>A0A074Y6Z6_AURPU</name>
<dbReference type="SUPFAM" id="SSF75304">
    <property type="entry name" value="Amidase signature (AS) enzymes"/>
    <property type="match status" value="1"/>
</dbReference>
<dbReference type="Pfam" id="PF26053">
    <property type="entry name" value="DUF8016"/>
    <property type="match status" value="1"/>
</dbReference>
<evidence type="ECO:0000259" key="3">
    <source>
        <dbReference type="Pfam" id="PF26053"/>
    </source>
</evidence>
<evidence type="ECO:0000259" key="2">
    <source>
        <dbReference type="Pfam" id="PF01425"/>
    </source>
</evidence>
<protein>
    <submittedName>
        <fullName evidence="4">Amidase signature enzyme</fullName>
    </submittedName>
</protein>
<organism evidence="4 5">
    <name type="scientific">Aureobasidium pullulans EXF-150</name>
    <dbReference type="NCBI Taxonomy" id="1043002"/>
    <lineage>
        <taxon>Eukaryota</taxon>
        <taxon>Fungi</taxon>
        <taxon>Dikarya</taxon>
        <taxon>Ascomycota</taxon>
        <taxon>Pezizomycotina</taxon>
        <taxon>Dothideomycetes</taxon>
        <taxon>Dothideomycetidae</taxon>
        <taxon>Dothideales</taxon>
        <taxon>Saccotheciaceae</taxon>
        <taxon>Aureobasidium</taxon>
    </lineage>
</organism>
<dbReference type="Proteomes" id="UP000030706">
    <property type="component" value="Unassembled WGS sequence"/>
</dbReference>
<proteinExistence type="predicted"/>
<accession>A0A074Y6Z6</accession>
<feature type="domain" description="Amidase" evidence="2">
    <location>
        <begin position="217"/>
        <end position="398"/>
    </location>
</feature>
<sequence length="652" mass="70703">MFRVGALLFLFAFGSQALVDRGKVVALNNVNYYVGGTPVSRLDISRTDSFQAAVIPDSDIFPLTVINLGTSTFAGTQFRTHVANFSSSDDVFQPEFLRTIYLQNERNVTSSVDLASCSPLLKQSGNHLLMTAKSITSRLGGVVQTTLTECLPHGPYFVSAKTGDIFKAYRLYHDENLAFIQGTVDDGANGFMSLPAVTEDVIARSIAVPSRLYYTVTDDQPLAGLRFGLKDIYHVKGLRTSAGSRSYFYTYGPQNTTAPSVQQLLDQGAVLVGKMGTVQFANAGSPTADWVDLHCPFNPRGDGYQDPSGSSTGPGAGIASYDWLDFSVGSDTGGSMRGPAGSQGVYGNRPSTGAISMDHVVPLSNALDTAGAFARDADIYARVVQHWYTNTNADYRDYPKRLEWVPQGSGYFSPSSLSSEASTAIENFLHGLESFLGTNRTIVNVTQQWAETRPSNTTADINELFNTTYAVLTTVDQWNLVGKPLFADYAAAHDGRTPFINPNPLARWQWGQETNSNSSYGAALHNMTMFRDWWQTSGFGAPDNTTCSESIFAYIWDIGVPSYRNRYFISTNSPPLGFDYWAIAGYAGAGEVIVPVGESPYNSTISGKTEYLPVSVALQAARGCDHMLAGLVRDLQASGVLKAVNTGSRLWS</sequence>
<dbReference type="Gene3D" id="3.90.1300.10">
    <property type="entry name" value="Amidase signature (AS) domain"/>
    <property type="match status" value="1"/>
</dbReference>
<gene>
    <name evidence="4" type="ORF">M438DRAFT_54823</name>
</gene>
<dbReference type="InterPro" id="IPR023631">
    <property type="entry name" value="Amidase_dom"/>
</dbReference>
<feature type="chain" id="PRO_5001703053" evidence="1">
    <location>
        <begin position="18"/>
        <end position="652"/>
    </location>
</feature>
<evidence type="ECO:0000256" key="1">
    <source>
        <dbReference type="SAM" id="SignalP"/>
    </source>
</evidence>
<dbReference type="EMBL" id="KL584987">
    <property type="protein sequence ID" value="KEQ82621.1"/>
    <property type="molecule type" value="Genomic_DNA"/>
</dbReference>
<keyword evidence="1" id="KW-0732">Signal</keyword>
<dbReference type="STRING" id="1043002.A0A074Y6Z6"/>
<dbReference type="PANTHER" id="PTHR46310:SF7">
    <property type="entry name" value="AMIDASE 1"/>
    <property type="match status" value="1"/>
</dbReference>
<dbReference type="RefSeq" id="XP_029758808.1">
    <property type="nucleotide sequence ID" value="XM_029910179.1"/>
</dbReference>
<dbReference type="PANTHER" id="PTHR46310">
    <property type="entry name" value="AMIDASE 1"/>
    <property type="match status" value="1"/>
</dbReference>
<dbReference type="HOGENOM" id="CLU_020129_1_0_1"/>
<dbReference type="GeneID" id="40752485"/>
<reference evidence="4 5" key="1">
    <citation type="journal article" date="2014" name="BMC Genomics">
        <title>Genome sequencing of four Aureobasidium pullulans varieties: biotechnological potential, stress tolerance, and description of new species.</title>
        <authorList>
            <person name="Gostin Ar C."/>
            <person name="Ohm R.A."/>
            <person name="Kogej T."/>
            <person name="Sonjak S."/>
            <person name="Turk M."/>
            <person name="Zajc J."/>
            <person name="Zalar P."/>
            <person name="Grube M."/>
            <person name="Sun H."/>
            <person name="Han J."/>
            <person name="Sharma A."/>
            <person name="Chiniquy J."/>
            <person name="Ngan C.Y."/>
            <person name="Lipzen A."/>
            <person name="Barry K."/>
            <person name="Grigoriev I.V."/>
            <person name="Gunde-Cimerman N."/>
        </authorList>
    </citation>
    <scope>NUCLEOTIDE SEQUENCE [LARGE SCALE GENOMIC DNA]</scope>
    <source>
        <strain evidence="4 5">EXF-150</strain>
    </source>
</reference>